<sequence length="53" mass="6456">MWSLQVLEEKMRQWLYCLRKLNRDRQRGLTTAEIIPNRPEQGEPRSILGMERQ</sequence>
<dbReference type="AlphaFoldDB" id="A0AAP0EN02"/>
<evidence type="ECO:0000313" key="2">
    <source>
        <dbReference type="EMBL" id="KAK9096274.1"/>
    </source>
</evidence>
<keyword evidence="3" id="KW-1185">Reference proteome</keyword>
<feature type="region of interest" description="Disordered" evidence="1">
    <location>
        <begin position="30"/>
        <end position="53"/>
    </location>
</feature>
<evidence type="ECO:0000256" key="1">
    <source>
        <dbReference type="SAM" id="MobiDB-lite"/>
    </source>
</evidence>
<comment type="caution">
    <text evidence="2">The sequence shown here is derived from an EMBL/GenBank/DDBJ whole genome shotgun (WGS) entry which is preliminary data.</text>
</comment>
<proteinExistence type="predicted"/>
<accession>A0AAP0EN02</accession>
<reference evidence="2 3" key="1">
    <citation type="submission" date="2024-01" db="EMBL/GenBank/DDBJ databases">
        <title>Genome assemblies of Stephania.</title>
        <authorList>
            <person name="Yang L."/>
        </authorList>
    </citation>
    <scope>NUCLEOTIDE SEQUENCE [LARGE SCALE GENOMIC DNA]</scope>
    <source>
        <strain evidence="2">QJT</strain>
        <tissue evidence="2">Leaf</tissue>
    </source>
</reference>
<dbReference type="EMBL" id="JBBNAE010000009">
    <property type="protein sequence ID" value="KAK9096274.1"/>
    <property type="molecule type" value="Genomic_DNA"/>
</dbReference>
<organism evidence="2 3">
    <name type="scientific">Stephania japonica</name>
    <dbReference type="NCBI Taxonomy" id="461633"/>
    <lineage>
        <taxon>Eukaryota</taxon>
        <taxon>Viridiplantae</taxon>
        <taxon>Streptophyta</taxon>
        <taxon>Embryophyta</taxon>
        <taxon>Tracheophyta</taxon>
        <taxon>Spermatophyta</taxon>
        <taxon>Magnoliopsida</taxon>
        <taxon>Ranunculales</taxon>
        <taxon>Menispermaceae</taxon>
        <taxon>Menispermoideae</taxon>
        <taxon>Cissampelideae</taxon>
        <taxon>Stephania</taxon>
    </lineage>
</organism>
<gene>
    <name evidence="2" type="ORF">Sjap_021771</name>
</gene>
<evidence type="ECO:0000313" key="3">
    <source>
        <dbReference type="Proteomes" id="UP001417504"/>
    </source>
</evidence>
<name>A0AAP0EN02_9MAGN</name>
<protein>
    <submittedName>
        <fullName evidence="2">Uncharacterized protein</fullName>
    </submittedName>
</protein>
<dbReference type="Proteomes" id="UP001417504">
    <property type="component" value="Unassembled WGS sequence"/>
</dbReference>